<evidence type="ECO:0000313" key="8">
    <source>
        <dbReference type="Proteomes" id="UP000262172"/>
    </source>
</evidence>
<feature type="transmembrane region" description="Helical" evidence="5">
    <location>
        <begin position="196"/>
        <end position="218"/>
    </location>
</feature>
<keyword evidence="4 5" id="KW-0472">Membrane</keyword>
<gene>
    <name evidence="7" type="ORF">DY023_13615</name>
</gene>
<dbReference type="GO" id="GO:0008643">
    <property type="term" value="P:carbohydrate transport"/>
    <property type="evidence" value="ECO:0007669"/>
    <property type="project" value="InterPro"/>
</dbReference>
<dbReference type="GO" id="GO:0005886">
    <property type="term" value="C:plasma membrane"/>
    <property type="evidence" value="ECO:0007669"/>
    <property type="project" value="UniProtKB-SubCell"/>
</dbReference>
<feature type="transmembrane region" description="Helical" evidence="5">
    <location>
        <begin position="279"/>
        <end position="298"/>
    </location>
</feature>
<feature type="transmembrane region" description="Helical" evidence="5">
    <location>
        <begin position="377"/>
        <end position="400"/>
    </location>
</feature>
<comment type="subcellular location">
    <subcellularLocation>
        <location evidence="1">Cell membrane</location>
        <topology evidence="1">Multi-pass membrane protein</topology>
    </subcellularLocation>
</comment>
<dbReference type="PANTHER" id="PTHR11328">
    <property type="entry name" value="MAJOR FACILITATOR SUPERFAMILY DOMAIN-CONTAINING PROTEIN"/>
    <property type="match status" value="1"/>
</dbReference>
<comment type="caution">
    <text evidence="7">The sequence shown here is derived from an EMBL/GenBank/DDBJ whole genome shotgun (WGS) entry which is preliminary data.</text>
</comment>
<dbReference type="GO" id="GO:0015293">
    <property type="term" value="F:symporter activity"/>
    <property type="evidence" value="ECO:0007669"/>
    <property type="project" value="InterPro"/>
</dbReference>
<feature type="transmembrane region" description="Helical" evidence="5">
    <location>
        <begin position="420"/>
        <end position="443"/>
    </location>
</feature>
<dbReference type="InterPro" id="IPR001927">
    <property type="entry name" value="Na/Gal_symport"/>
</dbReference>
<dbReference type="PANTHER" id="PTHR11328:SF24">
    <property type="entry name" value="MAJOR FACILITATOR SUPERFAMILY (MFS) PROFILE DOMAIN-CONTAINING PROTEIN"/>
    <property type="match status" value="1"/>
</dbReference>
<dbReference type="EMBL" id="QUAB01000046">
    <property type="protein sequence ID" value="REJ04484.1"/>
    <property type="molecule type" value="Genomic_DNA"/>
</dbReference>
<evidence type="ECO:0000256" key="2">
    <source>
        <dbReference type="ARBA" id="ARBA00022692"/>
    </source>
</evidence>
<evidence type="ECO:0000259" key="6">
    <source>
        <dbReference type="PROSITE" id="PS50850"/>
    </source>
</evidence>
<organism evidence="7 8">
    <name type="scientific">Microbacterium bovistercoris</name>
    <dbReference type="NCBI Taxonomy" id="2293570"/>
    <lineage>
        <taxon>Bacteria</taxon>
        <taxon>Bacillati</taxon>
        <taxon>Actinomycetota</taxon>
        <taxon>Actinomycetes</taxon>
        <taxon>Micrococcales</taxon>
        <taxon>Microbacteriaceae</taxon>
        <taxon>Microbacterium</taxon>
    </lineage>
</organism>
<evidence type="ECO:0000256" key="5">
    <source>
        <dbReference type="SAM" id="Phobius"/>
    </source>
</evidence>
<feature type="transmembrane region" description="Helical" evidence="5">
    <location>
        <begin position="31"/>
        <end position="52"/>
    </location>
</feature>
<dbReference type="SUPFAM" id="SSF103473">
    <property type="entry name" value="MFS general substrate transporter"/>
    <property type="match status" value="1"/>
</dbReference>
<dbReference type="InterPro" id="IPR036259">
    <property type="entry name" value="MFS_trans_sf"/>
</dbReference>
<feature type="transmembrane region" description="Helical" evidence="5">
    <location>
        <begin position="253"/>
        <end position="273"/>
    </location>
</feature>
<dbReference type="AlphaFoldDB" id="A0A371NQL0"/>
<feature type="transmembrane region" description="Helical" evidence="5">
    <location>
        <begin position="129"/>
        <end position="150"/>
    </location>
</feature>
<evidence type="ECO:0000256" key="1">
    <source>
        <dbReference type="ARBA" id="ARBA00004651"/>
    </source>
</evidence>
<feature type="transmembrane region" description="Helical" evidence="5">
    <location>
        <begin position="98"/>
        <end position="117"/>
    </location>
</feature>
<dbReference type="Gene3D" id="1.20.1250.20">
    <property type="entry name" value="MFS general substrate transporter like domains"/>
    <property type="match status" value="2"/>
</dbReference>
<reference evidence="7 8" key="1">
    <citation type="submission" date="2018-08" db="EMBL/GenBank/DDBJ databases">
        <title>Isolation, diversity and antifungal activity of Actinobacteria from cow dung.</title>
        <authorList>
            <person name="Ling L."/>
        </authorList>
    </citation>
    <scope>NUCLEOTIDE SEQUENCE [LARGE SCALE GENOMIC DNA]</scope>
    <source>
        <strain evidence="7 8">NEAU-LLE</strain>
    </source>
</reference>
<protein>
    <submittedName>
        <fullName evidence="7">MFS transporter</fullName>
    </submittedName>
</protein>
<dbReference type="Proteomes" id="UP000262172">
    <property type="component" value="Unassembled WGS sequence"/>
</dbReference>
<dbReference type="OrthoDB" id="181905at2"/>
<feature type="transmembrane region" description="Helical" evidence="5">
    <location>
        <begin position="58"/>
        <end position="77"/>
    </location>
</feature>
<dbReference type="Pfam" id="PF13347">
    <property type="entry name" value="MFS_2"/>
    <property type="match status" value="1"/>
</dbReference>
<accession>A0A371NQL0</accession>
<dbReference type="InterPro" id="IPR020846">
    <property type="entry name" value="MFS_dom"/>
</dbReference>
<name>A0A371NQL0_9MICO</name>
<keyword evidence="2 5" id="KW-0812">Transmembrane</keyword>
<evidence type="ECO:0000313" key="7">
    <source>
        <dbReference type="EMBL" id="REJ04484.1"/>
    </source>
</evidence>
<feature type="transmembrane region" description="Helical" evidence="5">
    <location>
        <begin position="310"/>
        <end position="328"/>
    </location>
</feature>
<feature type="domain" description="Major facilitator superfamily (MFS) profile" evidence="6">
    <location>
        <begin position="22"/>
        <end position="452"/>
    </location>
</feature>
<dbReference type="NCBIfam" id="TIGR00792">
    <property type="entry name" value="gph"/>
    <property type="match status" value="1"/>
</dbReference>
<feature type="transmembrane region" description="Helical" evidence="5">
    <location>
        <begin position="171"/>
        <end position="190"/>
    </location>
</feature>
<dbReference type="InterPro" id="IPR039672">
    <property type="entry name" value="MFS_2"/>
</dbReference>
<feature type="transmembrane region" description="Helical" evidence="5">
    <location>
        <begin position="334"/>
        <end position="357"/>
    </location>
</feature>
<sequence>MRTPASPPERSTMTTAPAVEAVRVSEKLGYLAANFGNIILSTVIGSFLLIYLTDQVGLGAAAVGTLLLVARIVDGATDPIAGFVIDHLPRTRWGRFRSYLLIGGGIGAIAFAALFVVPGMAGPALVAAWITYLIWGLAFDLMDIPLNALLPAMSGSPRTRGQLAAIKGATYLGGTVVVIAVTLPVVTLLGGGALAWQVYAVIVALVSFALTATGALLVRERVVPSTPAPYHFSDMRALFLSSRAVPVLLTSKVATSAANAALMAGIPFFFTYYVGEAGLVSAVALVMAAPMLAGSLVGPSLGHRVGFKPVYLLSLIVAVLGIGSILLLPDRGGAVYLLCFAITGLGFGGAVALNYALLAELTDFVEVKGGFRTEGTLAAIGSFAAKAGAGIGGALVAYVLALTGYVPGTEQTSAARSGIALAQAGVPASLVLIGGLVFLSYPITKRVAEQTRTALAAKEELR</sequence>
<evidence type="ECO:0000256" key="4">
    <source>
        <dbReference type="ARBA" id="ARBA00023136"/>
    </source>
</evidence>
<dbReference type="PROSITE" id="PS50850">
    <property type="entry name" value="MFS"/>
    <property type="match status" value="1"/>
</dbReference>
<evidence type="ECO:0000256" key="3">
    <source>
        <dbReference type="ARBA" id="ARBA00022989"/>
    </source>
</evidence>
<keyword evidence="8" id="KW-1185">Reference proteome</keyword>
<keyword evidence="3 5" id="KW-1133">Transmembrane helix</keyword>
<proteinExistence type="predicted"/>
<dbReference type="GO" id="GO:0006814">
    <property type="term" value="P:sodium ion transport"/>
    <property type="evidence" value="ECO:0007669"/>
    <property type="project" value="InterPro"/>
</dbReference>